<evidence type="ECO:0000313" key="5">
    <source>
        <dbReference type="EMBL" id="GAP41361.1"/>
    </source>
</evidence>
<proteinExistence type="inferred from homology"/>
<keyword evidence="4 5" id="KW-0689">Ribosomal protein</keyword>
<name>A0A0S7BUW0_9CHLR</name>
<dbReference type="GO" id="GO:0005737">
    <property type="term" value="C:cytoplasm"/>
    <property type="evidence" value="ECO:0007669"/>
    <property type="project" value="UniProtKB-ARBA"/>
</dbReference>
<dbReference type="GO" id="GO:0003735">
    <property type="term" value="F:structural constituent of ribosome"/>
    <property type="evidence" value="ECO:0007669"/>
    <property type="project" value="InterPro"/>
</dbReference>
<evidence type="ECO:0000313" key="6">
    <source>
        <dbReference type="Proteomes" id="UP000053370"/>
    </source>
</evidence>
<dbReference type="Gene3D" id="3.30.70.60">
    <property type="match status" value="1"/>
</dbReference>
<dbReference type="EMBL" id="DF968181">
    <property type="protein sequence ID" value="GAP41361.1"/>
    <property type="molecule type" value="Genomic_DNA"/>
</dbReference>
<dbReference type="STRING" id="1678840.ATC1_131348"/>
<dbReference type="OrthoDB" id="9812702at2"/>
<dbReference type="CDD" id="cd00473">
    <property type="entry name" value="bS6"/>
    <property type="match status" value="1"/>
</dbReference>
<sequence>MRKYEVLFIANPDIDEDSLNGVIEKISGWIQASGGVVEKVENWGKKRLTYRIQKQRDGQYVLITANMEPSATKELSNNLRFVESIIRSMITLVEE</sequence>
<evidence type="ECO:0000256" key="1">
    <source>
        <dbReference type="ARBA" id="ARBA00009512"/>
    </source>
</evidence>
<dbReference type="Proteomes" id="UP000053370">
    <property type="component" value="Unassembled WGS sequence"/>
</dbReference>
<dbReference type="InterPro" id="IPR020814">
    <property type="entry name" value="Ribosomal_S6_plastid/chlpt"/>
</dbReference>
<dbReference type="Pfam" id="PF01250">
    <property type="entry name" value="Ribosomal_S6"/>
    <property type="match status" value="1"/>
</dbReference>
<dbReference type="RefSeq" id="WP_062282398.1">
    <property type="nucleotide sequence ID" value="NZ_DF968181.1"/>
</dbReference>
<dbReference type="GO" id="GO:0005840">
    <property type="term" value="C:ribosome"/>
    <property type="evidence" value="ECO:0007669"/>
    <property type="project" value="UniProtKB-KW"/>
</dbReference>
<comment type="similarity">
    <text evidence="1 4">Belongs to the bacterial ribosomal protein bS6 family.</text>
</comment>
<evidence type="ECO:0000256" key="2">
    <source>
        <dbReference type="ARBA" id="ARBA00035104"/>
    </source>
</evidence>
<dbReference type="GO" id="GO:0070181">
    <property type="term" value="F:small ribosomal subunit rRNA binding"/>
    <property type="evidence" value="ECO:0007669"/>
    <property type="project" value="TreeGrafter"/>
</dbReference>
<keyword evidence="6" id="KW-1185">Reference proteome</keyword>
<comment type="function">
    <text evidence="2 4">Binds together with bS18 to 16S ribosomal RNA.</text>
</comment>
<organism evidence="5">
    <name type="scientific">Flexilinea flocculi</name>
    <dbReference type="NCBI Taxonomy" id="1678840"/>
    <lineage>
        <taxon>Bacteria</taxon>
        <taxon>Bacillati</taxon>
        <taxon>Chloroflexota</taxon>
        <taxon>Anaerolineae</taxon>
        <taxon>Anaerolineales</taxon>
        <taxon>Anaerolineaceae</taxon>
        <taxon>Flexilinea</taxon>
    </lineage>
</organism>
<dbReference type="SUPFAM" id="SSF54995">
    <property type="entry name" value="Ribosomal protein S6"/>
    <property type="match status" value="1"/>
</dbReference>
<dbReference type="HAMAP" id="MF_00360">
    <property type="entry name" value="Ribosomal_bS6"/>
    <property type="match status" value="1"/>
</dbReference>
<keyword evidence="4" id="KW-0699">rRNA-binding</keyword>
<keyword evidence="4" id="KW-0687">Ribonucleoprotein</keyword>
<dbReference type="NCBIfam" id="TIGR00166">
    <property type="entry name" value="S6"/>
    <property type="match status" value="1"/>
</dbReference>
<dbReference type="GO" id="GO:1990904">
    <property type="term" value="C:ribonucleoprotein complex"/>
    <property type="evidence" value="ECO:0007669"/>
    <property type="project" value="UniProtKB-KW"/>
</dbReference>
<reference evidence="5" key="1">
    <citation type="journal article" date="2015" name="Genome Announc.">
        <title>Draft Genome Sequence of Anaerolineae Strain TC1, a Novel Isolate from a Methanogenic Wastewater Treatment System.</title>
        <authorList>
            <person name="Matsuura N."/>
            <person name="Tourlousse D.M."/>
            <person name="Sun L."/>
            <person name="Toyonaga M."/>
            <person name="Kuroda K."/>
            <person name="Ohashi A."/>
            <person name="Cruz R."/>
            <person name="Yamaguchi T."/>
            <person name="Sekiguchi Y."/>
        </authorList>
    </citation>
    <scope>NUCLEOTIDE SEQUENCE [LARGE SCALE GENOMIC DNA]</scope>
    <source>
        <strain evidence="5">TC1</strain>
    </source>
</reference>
<dbReference type="GO" id="GO:0006412">
    <property type="term" value="P:translation"/>
    <property type="evidence" value="ECO:0007669"/>
    <property type="project" value="UniProtKB-UniRule"/>
</dbReference>
<dbReference type="InterPro" id="IPR000529">
    <property type="entry name" value="Ribosomal_bS6"/>
</dbReference>
<gene>
    <name evidence="4" type="primary">rpsF</name>
    <name evidence="5" type="ORF">ATC1_131348</name>
</gene>
<accession>A0A0S7BUW0</accession>
<protein>
    <recommendedName>
        <fullName evidence="3 4">Small ribosomal subunit protein bS6</fullName>
    </recommendedName>
</protein>
<dbReference type="PANTHER" id="PTHR21011">
    <property type="entry name" value="MITOCHONDRIAL 28S RIBOSOMAL PROTEIN S6"/>
    <property type="match status" value="1"/>
</dbReference>
<dbReference type="InterPro" id="IPR014717">
    <property type="entry name" value="Transl_elong_EF1B/ribsomal_bS6"/>
</dbReference>
<evidence type="ECO:0000256" key="3">
    <source>
        <dbReference type="ARBA" id="ARBA00035294"/>
    </source>
</evidence>
<dbReference type="InterPro" id="IPR035980">
    <property type="entry name" value="Ribosomal_bS6_sf"/>
</dbReference>
<dbReference type="AlphaFoldDB" id="A0A0S7BUW0"/>
<keyword evidence="4" id="KW-0694">RNA-binding</keyword>
<evidence type="ECO:0000256" key="4">
    <source>
        <dbReference type="HAMAP-Rule" id="MF_00360"/>
    </source>
</evidence>
<dbReference type="PANTHER" id="PTHR21011:SF1">
    <property type="entry name" value="SMALL RIBOSOMAL SUBUNIT PROTEIN BS6M"/>
    <property type="match status" value="1"/>
</dbReference>